<accession>D7CT60</accession>
<sequence>MLAQLRAFLLEPDPTPAQAAAPLRLLFALAFGGQFGVVALAWLVLALLVTPTPSERALTAQVLLGVTLLELPLALGAAAFVARSGGKEGAMAASIALGVVLAAPAWFALFVWLSGGARLYLAAFLGALALYYLLGWMLAARYSALVETA</sequence>
<feature type="transmembrane region" description="Helical" evidence="1">
    <location>
        <begin position="29"/>
        <end position="50"/>
    </location>
</feature>
<reference evidence="2 3" key="2">
    <citation type="journal article" date="2011" name="Stand. Genomic Sci.">
        <title>Complete genome sequence of Truepera radiovictrix type strain (RQ-24).</title>
        <authorList>
            <person name="Ivanova N."/>
            <person name="Rohde C."/>
            <person name="Munk C."/>
            <person name="Nolan M."/>
            <person name="Lucas S."/>
            <person name="Del Rio T.G."/>
            <person name="Tice H."/>
            <person name="Deshpande S."/>
            <person name="Cheng J.F."/>
            <person name="Tapia R."/>
            <person name="Han C."/>
            <person name="Goodwin L."/>
            <person name="Pitluck S."/>
            <person name="Liolios K."/>
            <person name="Mavromatis K."/>
            <person name="Mikhailova N."/>
            <person name="Pati A."/>
            <person name="Chen A."/>
            <person name="Palaniappan K."/>
            <person name="Land M."/>
            <person name="Hauser L."/>
            <person name="Chang Y.J."/>
            <person name="Jeffries C.D."/>
            <person name="Brambilla E."/>
            <person name="Rohde M."/>
            <person name="Goker M."/>
            <person name="Tindall B.J."/>
            <person name="Woyke T."/>
            <person name="Bristow J."/>
            <person name="Eisen J.A."/>
            <person name="Markowitz V."/>
            <person name="Hugenholtz P."/>
            <person name="Kyrpides N.C."/>
            <person name="Klenk H.P."/>
            <person name="Lapidus A."/>
        </authorList>
    </citation>
    <scope>NUCLEOTIDE SEQUENCE [LARGE SCALE GENOMIC DNA]</scope>
    <source>
        <strain evidence="3">DSM 17093 / CIP 108686 / LMG 22925 / RQ-24</strain>
    </source>
</reference>
<evidence type="ECO:0000313" key="2">
    <source>
        <dbReference type="EMBL" id="ADI15523.1"/>
    </source>
</evidence>
<dbReference type="AlphaFoldDB" id="D7CT60"/>
<feature type="transmembrane region" description="Helical" evidence="1">
    <location>
        <begin position="62"/>
        <end position="83"/>
    </location>
</feature>
<keyword evidence="3" id="KW-1185">Reference proteome</keyword>
<proteinExistence type="predicted"/>
<evidence type="ECO:0000256" key="1">
    <source>
        <dbReference type="SAM" id="Phobius"/>
    </source>
</evidence>
<dbReference type="Proteomes" id="UP000000379">
    <property type="component" value="Chromosome"/>
</dbReference>
<name>D7CT60_TRURR</name>
<feature type="transmembrane region" description="Helical" evidence="1">
    <location>
        <begin position="119"/>
        <end position="139"/>
    </location>
</feature>
<keyword evidence="1" id="KW-1133">Transmembrane helix</keyword>
<evidence type="ECO:0000313" key="3">
    <source>
        <dbReference type="Proteomes" id="UP000000379"/>
    </source>
</evidence>
<protein>
    <submittedName>
        <fullName evidence="2">Transporter</fullName>
    </submittedName>
</protein>
<gene>
    <name evidence="2" type="ordered locus">Trad_2414</name>
</gene>
<reference evidence="3" key="1">
    <citation type="submission" date="2010-05" db="EMBL/GenBank/DDBJ databases">
        <title>The complete genome of Truepera radiovictris DSM 17093.</title>
        <authorList>
            <consortium name="US DOE Joint Genome Institute (JGI-PGF)"/>
            <person name="Lucas S."/>
            <person name="Copeland A."/>
            <person name="Lapidus A."/>
            <person name="Glavina del Rio T."/>
            <person name="Dalin E."/>
            <person name="Tice H."/>
            <person name="Bruce D."/>
            <person name="Goodwin L."/>
            <person name="Pitluck S."/>
            <person name="Kyrpides N."/>
            <person name="Mavromatis K."/>
            <person name="Ovchinnikova G."/>
            <person name="Munk A.C."/>
            <person name="Detter J.C."/>
            <person name="Han C."/>
            <person name="Tapia R."/>
            <person name="Land M."/>
            <person name="Hauser L."/>
            <person name="Markowitz V."/>
            <person name="Cheng J.-F."/>
            <person name="Hugenholtz P."/>
            <person name="Woyke T."/>
            <person name="Wu D."/>
            <person name="Tindall B."/>
            <person name="Pomrenke H.G."/>
            <person name="Brambilla E."/>
            <person name="Klenk H.-P."/>
            <person name="Eisen J.A."/>
        </authorList>
    </citation>
    <scope>NUCLEOTIDE SEQUENCE [LARGE SCALE GENOMIC DNA]</scope>
    <source>
        <strain evidence="3">DSM 17093 / CIP 108686 / LMG 22925 / RQ-24</strain>
    </source>
</reference>
<keyword evidence="1" id="KW-0812">Transmembrane</keyword>
<dbReference type="RefSeq" id="WP_013178885.1">
    <property type="nucleotide sequence ID" value="NC_014221.1"/>
</dbReference>
<dbReference type="EMBL" id="CP002049">
    <property type="protein sequence ID" value="ADI15523.1"/>
    <property type="molecule type" value="Genomic_DNA"/>
</dbReference>
<dbReference type="KEGG" id="tra:Trad_2414"/>
<organism evidence="2 3">
    <name type="scientific">Truepera radiovictrix (strain DSM 17093 / CIP 108686 / LMG 22925 / RQ-24)</name>
    <dbReference type="NCBI Taxonomy" id="649638"/>
    <lineage>
        <taxon>Bacteria</taxon>
        <taxon>Thermotogati</taxon>
        <taxon>Deinococcota</taxon>
        <taxon>Deinococci</taxon>
        <taxon>Trueperales</taxon>
        <taxon>Trueperaceae</taxon>
        <taxon>Truepera</taxon>
    </lineage>
</organism>
<keyword evidence="1" id="KW-0472">Membrane</keyword>
<dbReference type="HOGENOM" id="CLU_1748866_0_0_0"/>
<feature type="transmembrane region" description="Helical" evidence="1">
    <location>
        <begin position="89"/>
        <end position="112"/>
    </location>
</feature>